<gene>
    <name evidence="7" type="ORF">DENIS_1743</name>
</gene>
<reference evidence="8" key="1">
    <citation type="submission" date="2017-11" db="EMBL/GenBank/DDBJ databases">
        <authorList>
            <person name="Watanabe M."/>
            <person name="Kojima H."/>
        </authorList>
    </citation>
    <scope>NUCLEOTIDE SEQUENCE [LARGE SCALE GENOMIC DNA]</scope>
    <source>
        <strain evidence="8">Tokyo 01</strain>
    </source>
</reference>
<accession>A0A401FV14</accession>
<dbReference type="InterPro" id="IPR014001">
    <property type="entry name" value="Helicase_ATP-bd"/>
</dbReference>
<dbReference type="AlphaFoldDB" id="A0A401FV14"/>
<dbReference type="PANTHER" id="PTHR11274:SF0">
    <property type="entry name" value="GENERAL TRANSCRIPTION AND DNA REPAIR FACTOR IIH HELICASE SUBUNIT XPB"/>
    <property type="match status" value="1"/>
</dbReference>
<sequence>MKITITSRLELSGVPDALSENIRKNLEFPNPRWLDNDRMGRWNRDTPKFLRFYEEIRSETLYLPRGFARQLILMCRNHHVDYTLEDRRRTLPEADFSFSGSLRPFQQAAADKMLSREFGTLNAPTGSGKTVIALYMIARRRQPALVVVHTKDLALQWVARISTFLGIPADQVGFIGGGKREVGEKITVALVQSLCKCAETVAPKIGYIVVDECHRAPSRTFTDAVSAFDARYMLGLTATPWRRDRLSRLIFWYLGDVHYQIDKTGLIEKGHILEVEVVIRETAFRPFYDPVREYSKMLSELTADDERNRLITADVSAEAGKGTGVCLVLSDRKKHCETLQALLKYNYKISAGLLTGDLSTRKRQEVLDRLTRGELTVLVATGQLIGEGFDCKDLSTLFIATPVKFSGRLVQYLGRVLRPAPGKTRARVYDYVDVQVGPLVAAAINRQQVYQAQGARPASRNSEQ</sequence>
<evidence type="ECO:0000313" key="7">
    <source>
        <dbReference type="EMBL" id="GBC60784.1"/>
    </source>
</evidence>
<organism evidence="7 8">
    <name type="scientific">Desulfonema ishimotonii</name>
    <dbReference type="NCBI Taxonomy" id="45657"/>
    <lineage>
        <taxon>Bacteria</taxon>
        <taxon>Pseudomonadati</taxon>
        <taxon>Thermodesulfobacteriota</taxon>
        <taxon>Desulfobacteria</taxon>
        <taxon>Desulfobacterales</taxon>
        <taxon>Desulfococcaceae</taxon>
        <taxon>Desulfonema</taxon>
    </lineage>
</organism>
<dbReference type="Pfam" id="PF04851">
    <property type="entry name" value="ResIII"/>
    <property type="match status" value="1"/>
</dbReference>
<dbReference type="InterPro" id="IPR001650">
    <property type="entry name" value="Helicase_C-like"/>
</dbReference>
<dbReference type="Gene3D" id="3.40.50.300">
    <property type="entry name" value="P-loop containing nucleotide triphosphate hydrolases"/>
    <property type="match status" value="2"/>
</dbReference>
<dbReference type="InterPro" id="IPR006935">
    <property type="entry name" value="Helicase/UvrB_N"/>
</dbReference>
<dbReference type="PROSITE" id="PS51194">
    <property type="entry name" value="HELICASE_CTER"/>
    <property type="match status" value="1"/>
</dbReference>
<evidence type="ECO:0000256" key="4">
    <source>
        <dbReference type="ARBA" id="ARBA00022840"/>
    </source>
</evidence>
<keyword evidence="4" id="KW-0067">ATP-binding</keyword>
<keyword evidence="2" id="KW-0378">Hydrolase</keyword>
<feature type="domain" description="Helicase ATP-binding" evidence="5">
    <location>
        <begin position="110"/>
        <end position="258"/>
    </location>
</feature>
<evidence type="ECO:0000313" key="8">
    <source>
        <dbReference type="Proteomes" id="UP000288096"/>
    </source>
</evidence>
<dbReference type="Pfam" id="PF00271">
    <property type="entry name" value="Helicase_C"/>
    <property type="match status" value="1"/>
</dbReference>
<protein>
    <submittedName>
        <fullName evidence="7">ATP-dependent helicase</fullName>
    </submittedName>
</protein>
<dbReference type="CDD" id="cd17926">
    <property type="entry name" value="DEXHc_RE"/>
    <property type="match status" value="1"/>
</dbReference>
<dbReference type="EMBL" id="BEXT01000001">
    <property type="protein sequence ID" value="GBC60784.1"/>
    <property type="molecule type" value="Genomic_DNA"/>
</dbReference>
<dbReference type="GO" id="GO:0016787">
    <property type="term" value="F:hydrolase activity"/>
    <property type="evidence" value="ECO:0007669"/>
    <property type="project" value="UniProtKB-KW"/>
</dbReference>
<dbReference type="SMART" id="SM00487">
    <property type="entry name" value="DEXDc"/>
    <property type="match status" value="1"/>
</dbReference>
<keyword evidence="8" id="KW-1185">Reference proteome</keyword>
<keyword evidence="3 7" id="KW-0347">Helicase</keyword>
<evidence type="ECO:0000256" key="2">
    <source>
        <dbReference type="ARBA" id="ARBA00022801"/>
    </source>
</evidence>
<dbReference type="RefSeq" id="WP_231714447.1">
    <property type="nucleotide sequence ID" value="NZ_BEXT01000001.1"/>
</dbReference>
<evidence type="ECO:0000259" key="5">
    <source>
        <dbReference type="PROSITE" id="PS51192"/>
    </source>
</evidence>
<dbReference type="Proteomes" id="UP000288096">
    <property type="component" value="Unassembled WGS sequence"/>
</dbReference>
<dbReference type="PANTHER" id="PTHR11274">
    <property type="entry name" value="RAD25/XP-B DNA REPAIR HELICASE"/>
    <property type="match status" value="1"/>
</dbReference>
<evidence type="ECO:0000256" key="3">
    <source>
        <dbReference type="ARBA" id="ARBA00022806"/>
    </source>
</evidence>
<keyword evidence="1" id="KW-0547">Nucleotide-binding</keyword>
<dbReference type="InterPro" id="IPR050615">
    <property type="entry name" value="ATP-dep_DNA_Helicase"/>
</dbReference>
<evidence type="ECO:0000259" key="6">
    <source>
        <dbReference type="PROSITE" id="PS51194"/>
    </source>
</evidence>
<dbReference type="SMART" id="SM00490">
    <property type="entry name" value="HELICc"/>
    <property type="match status" value="1"/>
</dbReference>
<dbReference type="GO" id="GO:0003677">
    <property type="term" value="F:DNA binding"/>
    <property type="evidence" value="ECO:0007669"/>
    <property type="project" value="InterPro"/>
</dbReference>
<dbReference type="SUPFAM" id="SSF52540">
    <property type="entry name" value="P-loop containing nucleoside triphosphate hydrolases"/>
    <property type="match status" value="2"/>
</dbReference>
<comment type="caution">
    <text evidence="7">The sequence shown here is derived from an EMBL/GenBank/DDBJ whole genome shotgun (WGS) entry which is preliminary data.</text>
</comment>
<dbReference type="GO" id="GO:0005524">
    <property type="term" value="F:ATP binding"/>
    <property type="evidence" value="ECO:0007669"/>
    <property type="project" value="UniProtKB-KW"/>
</dbReference>
<dbReference type="InterPro" id="IPR027417">
    <property type="entry name" value="P-loop_NTPase"/>
</dbReference>
<feature type="domain" description="Helicase C-terminal" evidence="6">
    <location>
        <begin position="310"/>
        <end position="463"/>
    </location>
</feature>
<dbReference type="CDD" id="cd18785">
    <property type="entry name" value="SF2_C"/>
    <property type="match status" value="1"/>
</dbReference>
<evidence type="ECO:0000256" key="1">
    <source>
        <dbReference type="ARBA" id="ARBA00022741"/>
    </source>
</evidence>
<name>A0A401FV14_9BACT</name>
<proteinExistence type="predicted"/>
<dbReference type="GO" id="GO:0004386">
    <property type="term" value="F:helicase activity"/>
    <property type="evidence" value="ECO:0007669"/>
    <property type="project" value="UniProtKB-KW"/>
</dbReference>
<dbReference type="PROSITE" id="PS51192">
    <property type="entry name" value="HELICASE_ATP_BIND_1"/>
    <property type="match status" value="1"/>
</dbReference>
<reference evidence="8" key="2">
    <citation type="submission" date="2019-01" db="EMBL/GenBank/DDBJ databases">
        <title>Genome sequence of Desulfonema ishimotonii strain Tokyo 01.</title>
        <authorList>
            <person name="Fukui M."/>
        </authorList>
    </citation>
    <scope>NUCLEOTIDE SEQUENCE [LARGE SCALE GENOMIC DNA]</scope>
    <source>
        <strain evidence="8">Tokyo 01</strain>
    </source>
</reference>